<dbReference type="GO" id="GO:0016998">
    <property type="term" value="P:cell wall macromolecule catabolic process"/>
    <property type="evidence" value="ECO:0007669"/>
    <property type="project" value="InterPro"/>
</dbReference>
<proteinExistence type="inferred from homology"/>
<comment type="caution">
    <text evidence="4">The sequence shown here is derived from an EMBL/GenBank/DDBJ whole genome shotgun (WGS) entry which is preliminary data.</text>
</comment>
<evidence type="ECO:0000313" key="4">
    <source>
        <dbReference type="EMBL" id="TCP66063.1"/>
    </source>
</evidence>
<sequence length="198" mass="23321">MKGLDVSHHQGHINWKVVQEEDFKFVYIKATEGQDFIDPKFEYNWGEAKKYGFLTGAYHFFSMSSSGEEQALHFINKVPKQPDHLPPVIDVEIHLEHDPDKVRKELRTLALKMEQEYKKKPILYVTYDTYHAYIKGHLNEFDIWIRDIVKFPTLGSQKWAFWQYSNRGRVNGIDSYVDINVFSGTSEQLTGYHTIDMK</sequence>
<evidence type="ECO:0000256" key="1">
    <source>
        <dbReference type="ARBA" id="ARBA00010646"/>
    </source>
</evidence>
<dbReference type="PANTHER" id="PTHR34135">
    <property type="entry name" value="LYSOZYME"/>
    <property type="match status" value="1"/>
</dbReference>
<keyword evidence="3" id="KW-0326">Glycosidase</keyword>
<dbReference type="Proteomes" id="UP000294746">
    <property type="component" value="Unassembled WGS sequence"/>
</dbReference>
<dbReference type="InterPro" id="IPR002053">
    <property type="entry name" value="Glyco_hydro_25"/>
</dbReference>
<gene>
    <name evidence="4" type="ORF">EDD57_12817</name>
</gene>
<protein>
    <submittedName>
        <fullName evidence="4">Lysozyme</fullName>
    </submittedName>
</protein>
<name>A0A4R2RRX2_9BACL</name>
<keyword evidence="5" id="KW-1185">Reference proteome</keyword>
<reference evidence="4 5" key="1">
    <citation type="submission" date="2019-03" db="EMBL/GenBank/DDBJ databases">
        <title>Genomic Encyclopedia of Type Strains, Phase IV (KMG-IV): sequencing the most valuable type-strain genomes for metagenomic binning, comparative biology and taxonomic classification.</title>
        <authorList>
            <person name="Goeker M."/>
        </authorList>
    </citation>
    <scope>NUCLEOTIDE SEQUENCE [LARGE SCALE GENOMIC DNA]</scope>
    <source>
        <strain evidence="4 5">DSM 46831</strain>
    </source>
</reference>
<accession>A0A4R2RRX2</accession>
<dbReference type="InterPro" id="IPR017853">
    <property type="entry name" value="GH"/>
</dbReference>
<dbReference type="AlphaFoldDB" id="A0A4R2RRX2"/>
<dbReference type="PROSITE" id="PS51904">
    <property type="entry name" value="GLYCOSYL_HYDROL_F25_2"/>
    <property type="match status" value="1"/>
</dbReference>
<organism evidence="4 5">
    <name type="scientific">Baia soyae</name>
    <dbReference type="NCBI Taxonomy" id="1544746"/>
    <lineage>
        <taxon>Bacteria</taxon>
        <taxon>Bacillati</taxon>
        <taxon>Bacillota</taxon>
        <taxon>Bacilli</taxon>
        <taxon>Bacillales</taxon>
        <taxon>Thermoactinomycetaceae</taxon>
        <taxon>Baia</taxon>
    </lineage>
</organism>
<dbReference type="Gene3D" id="3.20.20.80">
    <property type="entry name" value="Glycosidases"/>
    <property type="match status" value="1"/>
</dbReference>
<evidence type="ECO:0000256" key="2">
    <source>
        <dbReference type="ARBA" id="ARBA00022801"/>
    </source>
</evidence>
<dbReference type="GO" id="GO:0003796">
    <property type="term" value="F:lysozyme activity"/>
    <property type="evidence" value="ECO:0007669"/>
    <property type="project" value="InterPro"/>
</dbReference>
<dbReference type="Pfam" id="PF01183">
    <property type="entry name" value="Glyco_hydro_25"/>
    <property type="match status" value="1"/>
</dbReference>
<dbReference type="GO" id="GO:0016052">
    <property type="term" value="P:carbohydrate catabolic process"/>
    <property type="evidence" value="ECO:0007669"/>
    <property type="project" value="TreeGrafter"/>
</dbReference>
<dbReference type="InterPro" id="IPR018077">
    <property type="entry name" value="Glyco_hydro_fam25_subgr"/>
</dbReference>
<comment type="similarity">
    <text evidence="1">Belongs to the glycosyl hydrolase 25 family.</text>
</comment>
<evidence type="ECO:0000256" key="3">
    <source>
        <dbReference type="ARBA" id="ARBA00023295"/>
    </source>
</evidence>
<dbReference type="SMART" id="SM00641">
    <property type="entry name" value="Glyco_25"/>
    <property type="match status" value="1"/>
</dbReference>
<evidence type="ECO:0000313" key="5">
    <source>
        <dbReference type="Proteomes" id="UP000294746"/>
    </source>
</evidence>
<keyword evidence="2" id="KW-0378">Hydrolase</keyword>
<dbReference type="PANTHER" id="PTHR34135:SF2">
    <property type="entry name" value="LYSOZYME"/>
    <property type="match status" value="1"/>
</dbReference>
<dbReference type="EMBL" id="SLXV01000028">
    <property type="protein sequence ID" value="TCP66063.1"/>
    <property type="molecule type" value="Genomic_DNA"/>
</dbReference>
<dbReference type="SUPFAM" id="SSF51445">
    <property type="entry name" value="(Trans)glycosidases"/>
    <property type="match status" value="1"/>
</dbReference>
<dbReference type="GO" id="GO:0009253">
    <property type="term" value="P:peptidoglycan catabolic process"/>
    <property type="evidence" value="ECO:0007669"/>
    <property type="project" value="InterPro"/>
</dbReference>